<dbReference type="EMBL" id="CP104395">
    <property type="protein sequence ID" value="WEL19788.1"/>
    <property type="molecule type" value="Genomic_DNA"/>
</dbReference>
<proteinExistence type="predicted"/>
<accession>A0ABY8CEY9</accession>
<dbReference type="GeneID" id="98290857"/>
<name>A0ABY8CEY9_9ARCH</name>
<evidence type="ECO:0000313" key="1">
    <source>
        <dbReference type="EMBL" id="WEL19788.1"/>
    </source>
</evidence>
<dbReference type="Proteomes" id="UP001218034">
    <property type="component" value="Chromosome"/>
</dbReference>
<keyword evidence="2" id="KW-1185">Reference proteome</keyword>
<evidence type="ECO:0000313" key="2">
    <source>
        <dbReference type="Proteomes" id="UP001218034"/>
    </source>
</evidence>
<organism evidence="1 2">
    <name type="scientific">Candidatus Nanohalococcus occultus</name>
    <dbReference type="NCBI Taxonomy" id="2978047"/>
    <lineage>
        <taxon>Archaea</taxon>
        <taxon>Candidatus Nanohalarchaeota</taxon>
        <taxon>Candidatus Nanohalarchaeota incertae sedis</taxon>
        <taxon>Candidatus Nanohalococcus</taxon>
    </lineage>
</organism>
<dbReference type="RefSeq" id="WP_347721620.1">
    <property type="nucleotide sequence ID" value="NZ_CP104395.1"/>
</dbReference>
<protein>
    <submittedName>
        <fullName evidence="1">Uncharacterized protein</fullName>
    </submittedName>
</protein>
<reference evidence="1 2" key="1">
    <citation type="submission" date="2022-09" db="EMBL/GenBank/DDBJ databases">
        <title>Xylan utilization by haloarchaea-nanohaloarchaea associations.</title>
        <authorList>
            <person name="Yakimov M."/>
        </authorList>
    </citation>
    <scope>NUCLEOTIDE SEQUENCE [LARGE SCALE GENOMIC DNA]</scope>
    <source>
        <strain evidence="1 2">SVXNc</strain>
    </source>
</reference>
<gene>
    <name evidence="1" type="ORF">SVXNc_0779</name>
</gene>
<sequence length="50" mass="5546">MPVSCKECGRDLHVNPVEKPNVDWVKVVCSECGTIEEVSMVRLTATAKKE</sequence>